<gene>
    <name evidence="1" type="ORF">TPAS_1694</name>
</gene>
<dbReference type="Proteomes" id="UP000195985">
    <property type="component" value="Unassembled WGS sequence"/>
</dbReference>
<organism evidence="1 2">
    <name type="scientific">Trichococcus pasteurii</name>
    <dbReference type="NCBI Taxonomy" id="43064"/>
    <lineage>
        <taxon>Bacteria</taxon>
        <taxon>Bacillati</taxon>
        <taxon>Bacillota</taxon>
        <taxon>Bacilli</taxon>
        <taxon>Lactobacillales</taxon>
        <taxon>Carnobacteriaceae</taxon>
        <taxon>Trichococcus</taxon>
    </lineage>
</organism>
<proteinExistence type="predicted"/>
<reference evidence="2" key="1">
    <citation type="submission" date="2016-04" db="EMBL/GenBank/DDBJ databases">
        <authorList>
            <person name="Strepis N."/>
        </authorList>
    </citation>
    <scope>NUCLEOTIDE SEQUENCE [LARGE SCALE GENOMIC DNA]</scope>
</reference>
<name>A0A1W1IG63_9LACT</name>
<keyword evidence="2" id="KW-1185">Reference proteome</keyword>
<evidence type="ECO:0000313" key="1">
    <source>
        <dbReference type="EMBL" id="SLM52014.1"/>
    </source>
</evidence>
<evidence type="ECO:0000313" key="2">
    <source>
        <dbReference type="Proteomes" id="UP000195985"/>
    </source>
</evidence>
<protein>
    <submittedName>
        <fullName evidence="1">Uncharacterized protein</fullName>
    </submittedName>
</protein>
<sequence length="45" mass="5295">MTDVRISDKEKVTSAGIFKEKREYAAKSRKGSMQNMFSLRLYVFF</sequence>
<accession>A0A1W1IG63</accession>
<dbReference type="EMBL" id="FWEY01000004">
    <property type="protein sequence ID" value="SLM52014.1"/>
    <property type="molecule type" value="Genomic_DNA"/>
</dbReference>
<dbReference type="AlphaFoldDB" id="A0A1W1IG63"/>